<sequence length="375" mass="41892">MFDSVGFVLKDFANLPSFVKYPINRDLPDQDALETLVTITTGYHDELYNAGGKLPHIALWDNYGKRIGQWAPAKNQKMASGEGGDWDGYVTVQHGQNKNKGVEPAYIMLSNHDEDAICISTISVSHGRVSTTFSSDVAARCGQTWFYSSRKLGKPEATPVCVWLDGDHTGNINAKAMSFHINDFFPSKSKMELYSQKGLEGFPYLCHSTPRFSFWGNLLPNGNPPFFLPPLKYKRDGKDEGADEDPDAALDRKTYDKGVYLNQGEKNGSSNRRKRRTGKRSSPNMNPEKLIVTQIEGQTARQVCESATSVGFDIVSHLDHMFCDISERKLYPLCTYEVTSNCFNLNSTMLIGESGPLLTARGEPAKAYKDVVRWK</sequence>
<feature type="region of interest" description="Disordered" evidence="1">
    <location>
        <begin position="261"/>
        <end position="288"/>
    </location>
</feature>
<gene>
    <name evidence="2" type="ORF">CTRI78_v009510</name>
</gene>
<evidence type="ECO:0000313" key="2">
    <source>
        <dbReference type="EMBL" id="TDZ41558.1"/>
    </source>
</evidence>
<evidence type="ECO:0000256" key="1">
    <source>
        <dbReference type="SAM" id="MobiDB-lite"/>
    </source>
</evidence>
<reference evidence="2 3" key="1">
    <citation type="submission" date="2018-12" db="EMBL/GenBank/DDBJ databases">
        <title>Genome sequence and assembly of Colletotrichum trifolii.</title>
        <authorList>
            <person name="Gan P."/>
            <person name="Shirasu K."/>
        </authorList>
    </citation>
    <scope>NUCLEOTIDE SEQUENCE [LARGE SCALE GENOMIC DNA]</scope>
    <source>
        <strain evidence="2 3">543-2</strain>
    </source>
</reference>
<keyword evidence="3" id="KW-1185">Reference proteome</keyword>
<protein>
    <submittedName>
        <fullName evidence="2">Uncharacterized protein</fullName>
    </submittedName>
</protein>
<dbReference type="STRING" id="5466.A0A4R8QQI4"/>
<comment type="caution">
    <text evidence="2">The sequence shown here is derived from an EMBL/GenBank/DDBJ whole genome shotgun (WGS) entry which is preliminary data.</text>
</comment>
<organism evidence="2 3">
    <name type="scientific">Colletotrichum trifolii</name>
    <dbReference type="NCBI Taxonomy" id="5466"/>
    <lineage>
        <taxon>Eukaryota</taxon>
        <taxon>Fungi</taxon>
        <taxon>Dikarya</taxon>
        <taxon>Ascomycota</taxon>
        <taxon>Pezizomycotina</taxon>
        <taxon>Sordariomycetes</taxon>
        <taxon>Hypocreomycetidae</taxon>
        <taxon>Glomerellales</taxon>
        <taxon>Glomerellaceae</taxon>
        <taxon>Colletotrichum</taxon>
        <taxon>Colletotrichum orbiculare species complex</taxon>
    </lineage>
</organism>
<dbReference type="Proteomes" id="UP000295703">
    <property type="component" value="Unassembled WGS sequence"/>
</dbReference>
<name>A0A4R8QQI4_COLTR</name>
<proteinExistence type="predicted"/>
<evidence type="ECO:0000313" key="3">
    <source>
        <dbReference type="Proteomes" id="UP000295703"/>
    </source>
</evidence>
<dbReference type="EMBL" id="RYZW01000133">
    <property type="protein sequence ID" value="TDZ41558.1"/>
    <property type="molecule type" value="Genomic_DNA"/>
</dbReference>
<accession>A0A4R8QQI4</accession>
<dbReference type="AlphaFoldDB" id="A0A4R8QQI4"/>